<dbReference type="EMBL" id="MN739976">
    <property type="protein sequence ID" value="QHT81007.1"/>
    <property type="molecule type" value="Genomic_DNA"/>
</dbReference>
<name>A0A6C0HKW6_9ZZZZ</name>
<reference evidence="1" key="1">
    <citation type="journal article" date="2020" name="Nature">
        <title>Giant virus diversity and host interactions through global metagenomics.</title>
        <authorList>
            <person name="Schulz F."/>
            <person name="Roux S."/>
            <person name="Paez-Espino D."/>
            <person name="Jungbluth S."/>
            <person name="Walsh D.A."/>
            <person name="Denef V.J."/>
            <person name="McMahon K.D."/>
            <person name="Konstantinidis K.T."/>
            <person name="Eloe-Fadrosh E.A."/>
            <person name="Kyrpides N.C."/>
            <person name="Woyke T."/>
        </authorList>
    </citation>
    <scope>NUCLEOTIDE SEQUENCE</scope>
    <source>
        <strain evidence="1">GVMAG-M-3300023184-135</strain>
    </source>
</reference>
<sequence length="131" mass="14514">MSSEDSPVKVALRAWIALDDEARKLAARAKEIREEKQTLSGVVLAFMRENDVDDFKLENTGGTISRSVRTVKPALKRATIRTQLLLEFADQPQRVSQVLRAIEGIPEDGGADDVGSVVVQKELLTRRVAKK</sequence>
<evidence type="ECO:0000313" key="1">
    <source>
        <dbReference type="EMBL" id="QHT81007.1"/>
    </source>
</evidence>
<protein>
    <submittedName>
        <fullName evidence="1">Uncharacterized protein</fullName>
    </submittedName>
</protein>
<dbReference type="AlphaFoldDB" id="A0A6C0HKW6"/>
<accession>A0A6C0HKW6</accession>
<proteinExistence type="predicted"/>
<organism evidence="1">
    <name type="scientific">viral metagenome</name>
    <dbReference type="NCBI Taxonomy" id="1070528"/>
    <lineage>
        <taxon>unclassified sequences</taxon>
        <taxon>metagenomes</taxon>
        <taxon>organismal metagenomes</taxon>
    </lineage>
</organism>